<dbReference type="PRINTS" id="PR00127">
    <property type="entry name" value="CLPPROTEASEP"/>
</dbReference>
<sequence>MAEHKIGGLLSSTILPKKEVWMVFAGMINQDSVRSIFSMFSTATQDGFTDIHCLFQSSGGVVGDGVALYNFFKTMPITVRLYNVGSICSIGVIAYLGAPNRVAAQSSTFMIHRAQSAALSLTSERMTAAANSLVIDDARMEAILKAEIALPETHWETHKVADLWLDAEEGLDAGLITEIAPFAPPKGERIFFI</sequence>
<keyword evidence="2" id="KW-0378">Hydrolase</keyword>
<name>A0ABT8ST37_9HYPH</name>
<reference evidence="2" key="2">
    <citation type="submission" date="2023-07" db="EMBL/GenBank/DDBJ databases">
        <authorList>
            <person name="Sun H."/>
        </authorList>
    </citation>
    <scope>NUCLEOTIDE SEQUENCE</scope>
    <source>
        <strain evidence="2">05753</strain>
    </source>
</reference>
<comment type="similarity">
    <text evidence="1">Belongs to the peptidase S14 family.</text>
</comment>
<dbReference type="SUPFAM" id="SSF52096">
    <property type="entry name" value="ClpP/crotonase"/>
    <property type="match status" value="1"/>
</dbReference>
<dbReference type="GO" id="GO:0006508">
    <property type="term" value="P:proteolysis"/>
    <property type="evidence" value="ECO:0007669"/>
    <property type="project" value="UniProtKB-KW"/>
</dbReference>
<dbReference type="Proteomes" id="UP001169006">
    <property type="component" value="Unassembled WGS sequence"/>
</dbReference>
<organism evidence="2 3">
    <name type="scientific">Rhizobium oryzicola</name>
    <dbReference type="NCBI Taxonomy" id="1232668"/>
    <lineage>
        <taxon>Bacteria</taxon>
        <taxon>Pseudomonadati</taxon>
        <taxon>Pseudomonadota</taxon>
        <taxon>Alphaproteobacteria</taxon>
        <taxon>Hyphomicrobiales</taxon>
        <taxon>Rhizobiaceae</taxon>
        <taxon>Rhizobium/Agrobacterium group</taxon>
        <taxon>Rhizobium</taxon>
    </lineage>
</organism>
<evidence type="ECO:0000313" key="2">
    <source>
        <dbReference type="EMBL" id="MDO1580882.1"/>
    </source>
</evidence>
<dbReference type="RefSeq" id="WP_302075025.1">
    <property type="nucleotide sequence ID" value="NZ_JAUKWQ010000001.1"/>
</dbReference>
<comment type="caution">
    <text evidence="2">The sequence shown here is derived from an EMBL/GenBank/DDBJ whole genome shotgun (WGS) entry which is preliminary data.</text>
</comment>
<gene>
    <name evidence="2" type="ORF">Q2T52_02120</name>
</gene>
<dbReference type="Gene3D" id="3.90.226.10">
    <property type="entry name" value="2-enoyl-CoA Hydratase, Chain A, domain 1"/>
    <property type="match status" value="1"/>
</dbReference>
<accession>A0ABT8ST37</accession>
<keyword evidence="2" id="KW-0645">Protease</keyword>
<proteinExistence type="inferred from homology"/>
<evidence type="ECO:0000256" key="1">
    <source>
        <dbReference type="ARBA" id="ARBA00007039"/>
    </source>
</evidence>
<dbReference type="InterPro" id="IPR023562">
    <property type="entry name" value="ClpP/TepA"/>
</dbReference>
<evidence type="ECO:0000313" key="3">
    <source>
        <dbReference type="Proteomes" id="UP001169006"/>
    </source>
</evidence>
<dbReference type="InterPro" id="IPR001907">
    <property type="entry name" value="ClpP"/>
</dbReference>
<dbReference type="InterPro" id="IPR029045">
    <property type="entry name" value="ClpP/crotonase-like_dom_sf"/>
</dbReference>
<dbReference type="GO" id="GO:0008233">
    <property type="term" value="F:peptidase activity"/>
    <property type="evidence" value="ECO:0007669"/>
    <property type="project" value="UniProtKB-KW"/>
</dbReference>
<dbReference type="EMBL" id="JAUKWQ010000001">
    <property type="protein sequence ID" value="MDO1580882.1"/>
    <property type="molecule type" value="Genomic_DNA"/>
</dbReference>
<reference evidence="2" key="1">
    <citation type="journal article" date="2015" name="Int. J. Syst. Evol. Microbiol.">
        <title>Rhizobium oryzicola sp. nov., potential plant-growth-promoting endophytic bacteria isolated from rice roots.</title>
        <authorList>
            <person name="Zhang X.X."/>
            <person name="Gao J.S."/>
            <person name="Cao Y.H."/>
            <person name="Sheirdil R.A."/>
            <person name="Wang X.C."/>
            <person name="Zhang L."/>
        </authorList>
    </citation>
    <scope>NUCLEOTIDE SEQUENCE</scope>
    <source>
        <strain evidence="2">05753</strain>
    </source>
</reference>
<dbReference type="Pfam" id="PF00574">
    <property type="entry name" value="CLP_protease"/>
    <property type="match status" value="1"/>
</dbReference>
<protein>
    <submittedName>
        <fullName evidence="2">ATP-dependent Clp protease proteolytic subunit</fullName>
    </submittedName>
</protein>
<keyword evidence="3" id="KW-1185">Reference proteome</keyword>